<evidence type="ECO:0000313" key="1">
    <source>
        <dbReference type="EMBL" id="MFD0738430.1"/>
    </source>
</evidence>
<organism evidence="1 2">
    <name type="scientific">Lysobacter koreensis</name>
    <dbReference type="NCBI Taxonomy" id="266122"/>
    <lineage>
        <taxon>Bacteria</taxon>
        <taxon>Pseudomonadati</taxon>
        <taxon>Pseudomonadota</taxon>
        <taxon>Gammaproteobacteria</taxon>
        <taxon>Lysobacterales</taxon>
        <taxon>Lysobacteraceae</taxon>
        <taxon>Lysobacter</taxon>
    </lineage>
</organism>
<name>A0ABW2YLA2_9GAMM</name>
<evidence type="ECO:0000313" key="2">
    <source>
        <dbReference type="Proteomes" id="UP001597090"/>
    </source>
</evidence>
<comment type="caution">
    <text evidence="1">The sequence shown here is derived from an EMBL/GenBank/DDBJ whole genome shotgun (WGS) entry which is preliminary data.</text>
</comment>
<protein>
    <submittedName>
        <fullName evidence="1">Uncharacterized protein</fullName>
    </submittedName>
</protein>
<keyword evidence="2" id="KW-1185">Reference proteome</keyword>
<gene>
    <name evidence="1" type="ORF">ACFQZQ_03905</name>
</gene>
<reference evidence="2" key="1">
    <citation type="journal article" date="2019" name="Int. J. Syst. Evol. Microbiol.">
        <title>The Global Catalogue of Microorganisms (GCM) 10K type strain sequencing project: providing services to taxonomists for standard genome sequencing and annotation.</title>
        <authorList>
            <consortium name="The Broad Institute Genomics Platform"/>
            <consortium name="The Broad Institute Genome Sequencing Center for Infectious Disease"/>
            <person name="Wu L."/>
            <person name="Ma J."/>
        </authorList>
    </citation>
    <scope>NUCLEOTIDE SEQUENCE [LARGE SCALE GENOMIC DNA]</scope>
    <source>
        <strain evidence="2">CCUG 55491</strain>
    </source>
</reference>
<dbReference type="RefSeq" id="WP_386811354.1">
    <property type="nucleotide sequence ID" value="NZ_JBHTIH010000002.1"/>
</dbReference>
<sequence>MARPAALGNVIFEVALADGSEHDFTVDSYALRGGDEVALEIARDRQRAGRLPPGEIIAVRRLPGYR</sequence>
<dbReference type="Proteomes" id="UP001597090">
    <property type="component" value="Unassembled WGS sequence"/>
</dbReference>
<proteinExistence type="predicted"/>
<accession>A0ABW2YLA2</accession>
<dbReference type="EMBL" id="JBHTIH010000002">
    <property type="protein sequence ID" value="MFD0738430.1"/>
    <property type="molecule type" value="Genomic_DNA"/>
</dbReference>